<dbReference type="AlphaFoldDB" id="A0A816WBJ9"/>
<name>A0A816WBJ9_9BILA</name>
<accession>A0A816WBJ9</accession>
<evidence type="ECO:0000313" key="2">
    <source>
        <dbReference type="Proteomes" id="UP000663824"/>
    </source>
</evidence>
<proteinExistence type="predicted"/>
<dbReference type="EMBL" id="CAJNRE010014800">
    <property type="protein sequence ID" value="CAF2131355.1"/>
    <property type="molecule type" value="Genomic_DNA"/>
</dbReference>
<gene>
    <name evidence="1" type="ORF">MBJ925_LOCUS27655</name>
</gene>
<organism evidence="1 2">
    <name type="scientific">Rotaria magnacalcarata</name>
    <dbReference type="NCBI Taxonomy" id="392030"/>
    <lineage>
        <taxon>Eukaryota</taxon>
        <taxon>Metazoa</taxon>
        <taxon>Spiralia</taxon>
        <taxon>Gnathifera</taxon>
        <taxon>Rotifera</taxon>
        <taxon>Eurotatoria</taxon>
        <taxon>Bdelloidea</taxon>
        <taxon>Philodinida</taxon>
        <taxon>Philodinidae</taxon>
        <taxon>Rotaria</taxon>
    </lineage>
</organism>
<sequence length="25" mass="2783">MDFVQDALDQNTNNVGAIFIMTIDP</sequence>
<feature type="non-terminal residue" evidence="1">
    <location>
        <position position="25"/>
    </location>
</feature>
<protein>
    <submittedName>
        <fullName evidence="1">Uncharacterized protein</fullName>
    </submittedName>
</protein>
<evidence type="ECO:0000313" key="1">
    <source>
        <dbReference type="EMBL" id="CAF2131355.1"/>
    </source>
</evidence>
<comment type="caution">
    <text evidence="1">The sequence shown here is derived from an EMBL/GenBank/DDBJ whole genome shotgun (WGS) entry which is preliminary data.</text>
</comment>
<dbReference type="Proteomes" id="UP000663824">
    <property type="component" value="Unassembled WGS sequence"/>
</dbReference>
<reference evidence="1" key="1">
    <citation type="submission" date="2021-02" db="EMBL/GenBank/DDBJ databases">
        <authorList>
            <person name="Nowell W R."/>
        </authorList>
    </citation>
    <scope>NUCLEOTIDE SEQUENCE</scope>
</reference>